<dbReference type="Gene3D" id="1.10.287.770">
    <property type="entry name" value="YojJ-like"/>
    <property type="match status" value="1"/>
</dbReference>
<organism evidence="12 13">
    <name type="scientific">Plakobranchus ocellatus</name>
    <dbReference type="NCBI Taxonomy" id="259542"/>
    <lineage>
        <taxon>Eukaryota</taxon>
        <taxon>Metazoa</taxon>
        <taxon>Spiralia</taxon>
        <taxon>Lophotrochozoa</taxon>
        <taxon>Mollusca</taxon>
        <taxon>Gastropoda</taxon>
        <taxon>Heterobranchia</taxon>
        <taxon>Euthyneura</taxon>
        <taxon>Panpulmonata</taxon>
        <taxon>Sacoglossa</taxon>
        <taxon>Placobranchoidea</taxon>
        <taxon>Plakobranchidae</taxon>
        <taxon>Plakobranchus</taxon>
    </lineage>
</organism>
<dbReference type="AlphaFoldDB" id="A0AAV4E424"/>
<keyword evidence="6" id="KW-0915">Sodium</keyword>
<comment type="similarity">
    <text evidence="11">Belongs to the amiloride-sensitive sodium channel (TC 1.A.6) family.</text>
</comment>
<protein>
    <submittedName>
        <fullName evidence="12">Acid-sensing ion channel 1</fullName>
    </submittedName>
</protein>
<dbReference type="Gene3D" id="2.60.470.10">
    <property type="entry name" value="Acid-sensing ion channels like domains"/>
    <property type="match status" value="1"/>
</dbReference>
<gene>
    <name evidence="12" type="ORF">PoB_007705100</name>
</gene>
<keyword evidence="10 11" id="KW-0407">Ion channel</keyword>
<evidence type="ECO:0000256" key="7">
    <source>
        <dbReference type="ARBA" id="ARBA00023065"/>
    </source>
</evidence>
<comment type="subcellular location">
    <subcellularLocation>
        <location evidence="1">Membrane</location>
        <topology evidence="1">Multi-pass membrane protein</topology>
    </subcellularLocation>
</comment>
<accession>A0AAV4E424</accession>
<dbReference type="PRINTS" id="PR01078">
    <property type="entry name" value="AMINACHANNEL"/>
</dbReference>
<dbReference type="GO" id="GO:0005886">
    <property type="term" value="C:plasma membrane"/>
    <property type="evidence" value="ECO:0007669"/>
    <property type="project" value="TreeGrafter"/>
</dbReference>
<evidence type="ECO:0000256" key="3">
    <source>
        <dbReference type="ARBA" id="ARBA00022461"/>
    </source>
</evidence>
<evidence type="ECO:0000313" key="12">
    <source>
        <dbReference type="EMBL" id="GFO50546.1"/>
    </source>
</evidence>
<keyword evidence="7 11" id="KW-0406">Ion transport</keyword>
<evidence type="ECO:0000256" key="9">
    <source>
        <dbReference type="ARBA" id="ARBA00023201"/>
    </source>
</evidence>
<evidence type="ECO:0000256" key="6">
    <source>
        <dbReference type="ARBA" id="ARBA00023053"/>
    </source>
</evidence>
<keyword evidence="4 11" id="KW-0812">Transmembrane</keyword>
<reference evidence="12 13" key="1">
    <citation type="journal article" date="2021" name="Elife">
        <title>Chloroplast acquisition without the gene transfer in kleptoplastic sea slugs, Plakobranchus ocellatus.</title>
        <authorList>
            <person name="Maeda T."/>
            <person name="Takahashi S."/>
            <person name="Yoshida T."/>
            <person name="Shimamura S."/>
            <person name="Takaki Y."/>
            <person name="Nagai Y."/>
            <person name="Toyoda A."/>
            <person name="Suzuki Y."/>
            <person name="Arimoto A."/>
            <person name="Ishii H."/>
            <person name="Satoh N."/>
            <person name="Nishiyama T."/>
            <person name="Hasebe M."/>
            <person name="Maruyama T."/>
            <person name="Minagawa J."/>
            <person name="Obokata J."/>
            <person name="Shigenobu S."/>
        </authorList>
    </citation>
    <scope>NUCLEOTIDE SEQUENCE [LARGE SCALE GENOMIC DNA]</scope>
</reference>
<dbReference type="Pfam" id="PF00858">
    <property type="entry name" value="ASC"/>
    <property type="match status" value="2"/>
</dbReference>
<dbReference type="InterPro" id="IPR001873">
    <property type="entry name" value="ENaC"/>
</dbReference>
<name>A0AAV4E424_9GAST</name>
<keyword evidence="2 11" id="KW-0813">Transport</keyword>
<dbReference type="GO" id="GO:0015280">
    <property type="term" value="F:ligand-gated sodium channel activity"/>
    <property type="evidence" value="ECO:0007669"/>
    <property type="project" value="TreeGrafter"/>
</dbReference>
<evidence type="ECO:0000256" key="8">
    <source>
        <dbReference type="ARBA" id="ARBA00023136"/>
    </source>
</evidence>
<keyword evidence="13" id="KW-1185">Reference proteome</keyword>
<keyword evidence="9 11" id="KW-0739">Sodium transport</keyword>
<evidence type="ECO:0000256" key="4">
    <source>
        <dbReference type="ARBA" id="ARBA00022692"/>
    </source>
</evidence>
<evidence type="ECO:0000256" key="2">
    <source>
        <dbReference type="ARBA" id="ARBA00022448"/>
    </source>
</evidence>
<evidence type="ECO:0000256" key="10">
    <source>
        <dbReference type="ARBA" id="ARBA00023303"/>
    </source>
</evidence>
<dbReference type="PANTHER" id="PTHR11690">
    <property type="entry name" value="AMILORIDE-SENSITIVE SODIUM CHANNEL-RELATED"/>
    <property type="match status" value="1"/>
</dbReference>
<sequence length="210" mass="22991">MRAGPGNGVSMEFDVQFDEYLPSTTASGLKVLIHDNGVKPFPEDGGIMAGTGAATSVAIKKVVGLGTVEKQRQGGREDREKRRESGVCLFGKGEGGGWLSLVSPQESAPWPTRDYRQTLLRRHGLDLNATQLLEAGERSFLKLEIYFDSLILDKIVGRPAFTWNKLLSDIGGQLGLLLGFSILTAIEIFELVVMELGLGIGLRSLWRRQF</sequence>
<dbReference type="EMBL" id="BLXT01008616">
    <property type="protein sequence ID" value="GFO50546.1"/>
    <property type="molecule type" value="Genomic_DNA"/>
</dbReference>
<evidence type="ECO:0000256" key="5">
    <source>
        <dbReference type="ARBA" id="ARBA00022989"/>
    </source>
</evidence>
<dbReference type="PANTHER" id="PTHR11690:SF248">
    <property type="entry name" value="PICKPOCKET 17, ISOFORM A"/>
    <property type="match status" value="1"/>
</dbReference>
<comment type="caution">
    <text evidence="12">The sequence shown here is derived from an EMBL/GenBank/DDBJ whole genome shotgun (WGS) entry which is preliminary data.</text>
</comment>
<dbReference type="Proteomes" id="UP000735302">
    <property type="component" value="Unassembled WGS sequence"/>
</dbReference>
<evidence type="ECO:0000256" key="11">
    <source>
        <dbReference type="RuleBase" id="RU000679"/>
    </source>
</evidence>
<proteinExistence type="inferred from homology"/>
<evidence type="ECO:0000256" key="1">
    <source>
        <dbReference type="ARBA" id="ARBA00004141"/>
    </source>
</evidence>
<keyword evidence="8" id="KW-0472">Membrane</keyword>
<keyword evidence="3 11" id="KW-0894">Sodium channel</keyword>
<evidence type="ECO:0000313" key="13">
    <source>
        <dbReference type="Proteomes" id="UP000735302"/>
    </source>
</evidence>
<keyword evidence="5" id="KW-1133">Transmembrane helix</keyword>